<sequence>MRVAYAICFTVLFWTSCSFNTRGTKALNPGELLLDSILGQKLEIVKRNAFLHTKYRLTDTVLEDEGVEWKALAVHDKVNNALLALLEANWQDSMHISRITIVDSSISIGAFYVGATFKDIKAIVDTSKLNNSPDGELSFTCVNDSRIHFLMELPDSSPLAMGVGSLAEIPDELLVNGIVLQE</sequence>
<reference evidence="1 2" key="1">
    <citation type="submission" date="2016-11" db="EMBL/GenBank/DDBJ databases">
        <authorList>
            <person name="Jaros S."/>
            <person name="Januszkiewicz K."/>
            <person name="Wedrychowicz H."/>
        </authorList>
    </citation>
    <scope>NUCLEOTIDE SEQUENCE [LARGE SCALE GENOMIC DNA]</scope>
    <source>
        <strain evidence="1 2">DSM 27406</strain>
    </source>
</reference>
<organism evidence="1 2">
    <name type="scientific">Chitinophaga jiangningensis</name>
    <dbReference type="NCBI Taxonomy" id="1419482"/>
    <lineage>
        <taxon>Bacteria</taxon>
        <taxon>Pseudomonadati</taxon>
        <taxon>Bacteroidota</taxon>
        <taxon>Chitinophagia</taxon>
        <taxon>Chitinophagales</taxon>
        <taxon>Chitinophagaceae</taxon>
        <taxon>Chitinophaga</taxon>
    </lineage>
</organism>
<evidence type="ECO:0000313" key="2">
    <source>
        <dbReference type="Proteomes" id="UP000184420"/>
    </source>
</evidence>
<dbReference type="OrthoDB" id="674369at2"/>
<proteinExistence type="predicted"/>
<dbReference type="Proteomes" id="UP000184420">
    <property type="component" value="Unassembled WGS sequence"/>
</dbReference>
<keyword evidence="2" id="KW-1185">Reference proteome</keyword>
<dbReference type="PROSITE" id="PS51257">
    <property type="entry name" value="PROKAR_LIPOPROTEIN"/>
    <property type="match status" value="1"/>
</dbReference>
<dbReference type="EMBL" id="FRBL01000005">
    <property type="protein sequence ID" value="SHL81233.1"/>
    <property type="molecule type" value="Genomic_DNA"/>
</dbReference>
<gene>
    <name evidence="1" type="ORF">SAMN05444266_10573</name>
</gene>
<accession>A0A1M7DPC7</accession>
<dbReference type="STRING" id="1419482.SAMN05444266_10573"/>
<protein>
    <submittedName>
        <fullName evidence="1">Uncharacterized protein</fullName>
    </submittedName>
</protein>
<name>A0A1M7DPC7_9BACT</name>
<dbReference type="RefSeq" id="WP_073081607.1">
    <property type="nucleotide sequence ID" value="NZ_FRBL01000005.1"/>
</dbReference>
<evidence type="ECO:0000313" key="1">
    <source>
        <dbReference type="EMBL" id="SHL81233.1"/>
    </source>
</evidence>
<dbReference type="AlphaFoldDB" id="A0A1M7DPC7"/>